<evidence type="ECO:0000313" key="1">
    <source>
        <dbReference type="EMBL" id="SFJ43472.1"/>
    </source>
</evidence>
<dbReference type="Proteomes" id="UP000183557">
    <property type="component" value="Unassembled WGS sequence"/>
</dbReference>
<sequence>MSVYEEYLDSSLARLRTVLDDSGSRPILFMGSGMSIRYLGAPDWLGLLEELINLNPNKRFPIGYYTQNTNNDYPEVASAIIDEYQNYAWEKYGEGVFPERLYDHHYDKSIFLKHQISEVLNNYMQNFNINDNTYSEELDAFSNLNPHAVITTNYDTLIEQLLPSYKVVVGQQVIKRKEATEIGHLLKIHGCMSTPSEIVVSTHDYIGFKDKQKYLIAKLLTYFLEHPVIFLGYSLNDSNIKGILSDVAEIINEDVDEVVNNIWFIDYKDEIQSSDNPPTDKTIDLGGGKSIRVNYIQLNDFTPLYESLYQRNSMTMDTLRELQNNIYNIVKSRSITNLEVDMLSIESIKDEEELSKLLGLTTSSPDELPDTGHDGVKVIGIGNVSSTEQLMGLYPMRISQVASKLGLSHWHPVDKMIKQIEGETGFGIKDTNNLYHIDIGINQSEHRYSKKALQLFEKVLNDEEYQIINEEEEIVTPSQQQISM</sequence>
<protein>
    <submittedName>
        <fullName evidence="1">SIR2-like domain-containing protein</fullName>
    </submittedName>
</protein>
<dbReference type="AlphaFoldDB" id="A0A1I3RCD0"/>
<reference evidence="2" key="1">
    <citation type="submission" date="2016-10" db="EMBL/GenBank/DDBJ databases">
        <authorList>
            <person name="Varghese N."/>
            <person name="Submissions S."/>
        </authorList>
    </citation>
    <scope>NUCLEOTIDE SEQUENCE [LARGE SCALE GENOMIC DNA]</scope>
    <source>
        <strain evidence="2">CGMCC 1.3704</strain>
    </source>
</reference>
<dbReference type="EMBL" id="FOSB01000002">
    <property type="protein sequence ID" value="SFJ43472.1"/>
    <property type="molecule type" value="Genomic_DNA"/>
</dbReference>
<name>A0A1I3RCD0_HALDA</name>
<keyword evidence="2" id="KW-1185">Reference proteome</keyword>
<dbReference type="Pfam" id="PF13289">
    <property type="entry name" value="SIR2_2"/>
    <property type="match status" value="1"/>
</dbReference>
<gene>
    <name evidence="1" type="ORF">SAMN04487936_102157</name>
</gene>
<dbReference type="OrthoDB" id="5521101at2"/>
<proteinExistence type="predicted"/>
<accession>A0A1I3RCD0</accession>
<evidence type="ECO:0000313" key="2">
    <source>
        <dbReference type="Proteomes" id="UP000183557"/>
    </source>
</evidence>
<dbReference type="InterPro" id="IPR029035">
    <property type="entry name" value="DHS-like_NAD/FAD-binding_dom"/>
</dbReference>
<dbReference type="SUPFAM" id="SSF52467">
    <property type="entry name" value="DHS-like NAD/FAD-binding domain"/>
    <property type="match status" value="1"/>
</dbReference>
<dbReference type="RefSeq" id="WP_075035261.1">
    <property type="nucleotide sequence ID" value="NZ_FOSB01000002.1"/>
</dbReference>
<organism evidence="1 2">
    <name type="scientific">Halobacillus dabanensis</name>
    <dbReference type="NCBI Taxonomy" id="240302"/>
    <lineage>
        <taxon>Bacteria</taxon>
        <taxon>Bacillati</taxon>
        <taxon>Bacillota</taxon>
        <taxon>Bacilli</taxon>
        <taxon>Bacillales</taxon>
        <taxon>Bacillaceae</taxon>
        <taxon>Halobacillus</taxon>
    </lineage>
</organism>